<dbReference type="InterPro" id="IPR015939">
    <property type="entry name" value="Fum_Rdtase/Succ_DH_flav-like_C"/>
</dbReference>
<evidence type="ECO:0000256" key="8">
    <source>
        <dbReference type="ARBA" id="ARBA00022827"/>
    </source>
</evidence>
<evidence type="ECO:0000256" key="7">
    <source>
        <dbReference type="ARBA" id="ARBA00022642"/>
    </source>
</evidence>
<dbReference type="GO" id="GO:0005737">
    <property type="term" value="C:cytoplasm"/>
    <property type="evidence" value="ECO:0007669"/>
    <property type="project" value="UniProtKB-SubCell"/>
</dbReference>
<dbReference type="InterPro" id="IPR005288">
    <property type="entry name" value="NadB"/>
</dbReference>
<keyword evidence="6 13" id="KW-0285">Flavoprotein</keyword>
<keyword evidence="8 13" id="KW-0274">FAD</keyword>
<comment type="subcellular location">
    <subcellularLocation>
        <location evidence="13">Cytoplasm</location>
    </subcellularLocation>
</comment>
<dbReference type="STRING" id="1122247.GCA_000379865_00228"/>
<dbReference type="InterPro" id="IPR027477">
    <property type="entry name" value="Succ_DH/fumarate_Rdtase_cat_sf"/>
</dbReference>
<protein>
    <recommendedName>
        <fullName evidence="5 12">L-aspartate oxidase</fullName>
        <ecNumber evidence="4 12">1.4.3.16</ecNumber>
    </recommendedName>
</protein>
<name>K5BJX0_MYCHD</name>
<accession>K5BJX0</accession>
<dbReference type="UniPathway" id="UPA00253">
    <property type="reaction ID" value="UER00326"/>
</dbReference>
<feature type="domain" description="Fumarate reductase/succinate dehydrogenase flavoprotein-like C-terminal" evidence="15">
    <location>
        <begin position="431"/>
        <end position="509"/>
    </location>
</feature>
<dbReference type="PRINTS" id="PR00411">
    <property type="entry name" value="PNDRDTASEI"/>
</dbReference>
<dbReference type="GO" id="GO:0034628">
    <property type="term" value="P:'de novo' NAD+ biosynthetic process from L-aspartate"/>
    <property type="evidence" value="ECO:0007669"/>
    <property type="project" value="TreeGrafter"/>
</dbReference>
<dbReference type="EC" id="1.4.3.16" evidence="4 12"/>
<evidence type="ECO:0000259" key="15">
    <source>
        <dbReference type="Pfam" id="PF02910"/>
    </source>
</evidence>
<dbReference type="InterPro" id="IPR037099">
    <property type="entry name" value="Fum_R/Succ_DH_flav-like_C_sf"/>
</dbReference>
<evidence type="ECO:0000256" key="1">
    <source>
        <dbReference type="ARBA" id="ARBA00001974"/>
    </source>
</evidence>
<dbReference type="SUPFAM" id="SSF51905">
    <property type="entry name" value="FAD/NAD(P)-binding domain"/>
    <property type="match status" value="1"/>
</dbReference>
<evidence type="ECO:0000256" key="4">
    <source>
        <dbReference type="ARBA" id="ARBA00012173"/>
    </source>
</evidence>
<keyword evidence="9 13" id="KW-0560">Oxidoreductase</keyword>
<dbReference type="Pfam" id="PF00890">
    <property type="entry name" value="FAD_binding_2"/>
    <property type="match status" value="1"/>
</dbReference>
<evidence type="ECO:0000313" key="17">
    <source>
        <dbReference type="Proteomes" id="UP000006265"/>
    </source>
</evidence>
<feature type="domain" description="FAD-dependent oxidoreductase 2 FAD-binding" evidence="14">
    <location>
        <begin position="21"/>
        <end position="392"/>
    </location>
</feature>
<evidence type="ECO:0000256" key="10">
    <source>
        <dbReference type="ARBA" id="ARBA00029426"/>
    </source>
</evidence>
<dbReference type="EMBL" id="AMRA01000054">
    <property type="protein sequence ID" value="EKF23849.1"/>
    <property type="molecule type" value="Genomic_DNA"/>
</dbReference>
<evidence type="ECO:0000256" key="3">
    <source>
        <dbReference type="ARBA" id="ARBA00008562"/>
    </source>
</evidence>
<dbReference type="NCBIfam" id="TIGR00551">
    <property type="entry name" value="nadB"/>
    <property type="match status" value="1"/>
</dbReference>
<dbReference type="PRINTS" id="PR00368">
    <property type="entry name" value="FADPNR"/>
</dbReference>
<dbReference type="Gene3D" id="3.50.50.60">
    <property type="entry name" value="FAD/NAD(P)-binding domain"/>
    <property type="match status" value="1"/>
</dbReference>
<dbReference type="FunFam" id="3.90.700.10:FF:000002">
    <property type="entry name" value="L-aspartate oxidase"/>
    <property type="match status" value="1"/>
</dbReference>
<evidence type="ECO:0000256" key="13">
    <source>
        <dbReference type="RuleBase" id="RU362049"/>
    </source>
</evidence>
<dbReference type="GO" id="GO:0008734">
    <property type="term" value="F:L-aspartate oxidase activity"/>
    <property type="evidence" value="ECO:0007669"/>
    <property type="project" value="UniProtKB-UniRule"/>
</dbReference>
<evidence type="ECO:0000256" key="6">
    <source>
        <dbReference type="ARBA" id="ARBA00022630"/>
    </source>
</evidence>
<evidence type="ECO:0000256" key="9">
    <source>
        <dbReference type="ARBA" id="ARBA00023002"/>
    </source>
</evidence>
<reference evidence="16 17" key="1">
    <citation type="journal article" date="2012" name="J. Bacteriol.">
        <title>Genome sequence of Mycobacterium hassiacum DSM 44199, a rare source of heat-stable mycobacterial proteins.</title>
        <authorList>
            <person name="Tiago I."/>
            <person name="Maranha A."/>
            <person name="Mendes V."/>
            <person name="Alarico S."/>
            <person name="Moynihan P.J."/>
            <person name="Clarke A.J."/>
            <person name="Macedo-Ribeiro S."/>
            <person name="Pereira P.J."/>
            <person name="Empadinhas N."/>
        </authorList>
    </citation>
    <scope>NUCLEOTIDE SEQUENCE [LARGE SCALE GENOMIC DNA]</scope>
    <source>
        <strain evidence="17">DSM 44199 / CIP 105218 / JCM 12690 / 3849</strain>
    </source>
</reference>
<dbReference type="RefSeq" id="WP_005627472.1">
    <property type="nucleotide sequence ID" value="NZ_AMRA01000054.1"/>
</dbReference>
<dbReference type="Pfam" id="PF02910">
    <property type="entry name" value="Succ_DH_flav_C"/>
    <property type="match status" value="1"/>
</dbReference>
<evidence type="ECO:0000256" key="2">
    <source>
        <dbReference type="ARBA" id="ARBA00004950"/>
    </source>
</evidence>
<dbReference type="PATRIC" id="fig|1122247.3.peg.2136"/>
<evidence type="ECO:0000313" key="16">
    <source>
        <dbReference type="EMBL" id="EKF23849.1"/>
    </source>
</evidence>
<dbReference type="PANTHER" id="PTHR42716">
    <property type="entry name" value="L-ASPARTATE OXIDASE"/>
    <property type="match status" value="1"/>
</dbReference>
<dbReference type="AlphaFoldDB" id="K5BJX0"/>
<organism evidence="16 17">
    <name type="scientific">Mycolicibacterium hassiacum (strain DSM 44199 / CIP 105218 / JCM 12690 / 3849)</name>
    <name type="common">Mycobacterium hassiacum</name>
    <dbReference type="NCBI Taxonomy" id="1122247"/>
    <lineage>
        <taxon>Bacteria</taxon>
        <taxon>Bacillati</taxon>
        <taxon>Actinomycetota</taxon>
        <taxon>Actinomycetes</taxon>
        <taxon>Mycobacteriales</taxon>
        <taxon>Mycobacteriaceae</taxon>
        <taxon>Mycolicibacterium</taxon>
    </lineage>
</organism>
<dbReference type="GO" id="GO:0033765">
    <property type="term" value="F:steroid dehydrogenase activity, acting on the CH-CH group of donors"/>
    <property type="evidence" value="ECO:0007669"/>
    <property type="project" value="UniProtKB-ARBA"/>
</dbReference>
<gene>
    <name evidence="16" type="primary">nadB</name>
    <name evidence="16" type="ORF">C731_2217</name>
</gene>
<evidence type="ECO:0000256" key="12">
    <source>
        <dbReference type="NCBIfam" id="TIGR00551"/>
    </source>
</evidence>
<comment type="caution">
    <text evidence="16">The sequence shown here is derived from an EMBL/GenBank/DDBJ whole genome shotgun (WGS) entry which is preliminary data.</text>
</comment>
<evidence type="ECO:0000259" key="14">
    <source>
        <dbReference type="Pfam" id="PF00890"/>
    </source>
</evidence>
<dbReference type="Gene3D" id="3.90.700.10">
    <property type="entry name" value="Succinate dehydrogenase/fumarate reductase flavoprotein, catalytic domain"/>
    <property type="match status" value="1"/>
</dbReference>
<dbReference type="SUPFAM" id="SSF46977">
    <property type="entry name" value="Succinate dehydrogenase/fumarate reductase flavoprotein C-terminal domain"/>
    <property type="match status" value="1"/>
</dbReference>
<dbReference type="Proteomes" id="UP000006265">
    <property type="component" value="Unassembled WGS sequence"/>
</dbReference>
<comment type="function">
    <text evidence="10">Catalyzes the oxidation of L-aspartate to iminoaspartate, the first step in the de novo biosynthesis of NAD(+).</text>
</comment>
<dbReference type="PANTHER" id="PTHR42716:SF2">
    <property type="entry name" value="L-ASPARTATE OXIDASE, CHLOROPLASTIC"/>
    <property type="match status" value="1"/>
</dbReference>
<comment type="similarity">
    <text evidence="3 13">Belongs to the FAD-dependent oxidoreductase 2 family. NadB subfamily.</text>
</comment>
<keyword evidence="7 13" id="KW-0662">Pyridine nucleotide biosynthesis</keyword>
<evidence type="ECO:0000256" key="11">
    <source>
        <dbReference type="ARBA" id="ARBA00048305"/>
    </source>
</evidence>
<comment type="catalytic activity">
    <reaction evidence="11">
        <text>L-aspartate + O2 = iminosuccinate + H2O2</text>
        <dbReference type="Rhea" id="RHEA:25876"/>
        <dbReference type="ChEBI" id="CHEBI:15379"/>
        <dbReference type="ChEBI" id="CHEBI:16240"/>
        <dbReference type="ChEBI" id="CHEBI:29991"/>
        <dbReference type="ChEBI" id="CHEBI:77875"/>
        <dbReference type="EC" id="1.4.3.16"/>
    </reaction>
    <physiologicalReaction direction="left-to-right" evidence="11">
        <dbReference type="Rhea" id="RHEA:25877"/>
    </physiologicalReaction>
</comment>
<dbReference type="InterPro" id="IPR003953">
    <property type="entry name" value="FAD-dep_OxRdtase_2_FAD-bd"/>
</dbReference>
<evidence type="ECO:0000256" key="5">
    <source>
        <dbReference type="ARBA" id="ARBA00021901"/>
    </source>
</evidence>
<comment type="pathway">
    <text evidence="2 13">Cofactor biosynthesis; NAD(+) biosynthesis; iminoaspartate from L-aspartate (oxidase route): step 1/1.</text>
</comment>
<dbReference type="SUPFAM" id="SSF56425">
    <property type="entry name" value="Succinate dehydrogenase/fumarate reductase flavoprotein, catalytic domain"/>
    <property type="match status" value="1"/>
</dbReference>
<dbReference type="eggNOG" id="COG0029">
    <property type="taxonomic scope" value="Bacteria"/>
</dbReference>
<dbReference type="InterPro" id="IPR036188">
    <property type="entry name" value="FAD/NAD-bd_sf"/>
</dbReference>
<dbReference type="OrthoDB" id="9805351at2"/>
<dbReference type="Gene3D" id="1.20.58.100">
    <property type="entry name" value="Fumarate reductase/succinate dehydrogenase flavoprotein-like, C-terminal domain"/>
    <property type="match status" value="1"/>
</dbReference>
<sequence>MSRQPSCGSGRWAGHWQQRADVVVIGTGVAGLVAALAAHRAGRKVVVLTKATEFPGGTATYYAQGGIAVAMPDSDDAVDTHVADTLAAGAGLCDPDAVRSIVADGYRAVCDLVGYGARFDEAGPGRWALTREGGHSRRRIIHAGGDATGAEVQRALDVAAAHLDIRPNHVVLQLLHRDDAITGVLVRNADGPGVIHAPAVVLATGGLGQLYTATTNPPGSTGDGLALALWAGVPVCDVEFIQFHPTMLYNGPAGGRRPLITEAVRGEGARLIDARGRSVTAGVHPMGDLAPRDVVAAAIHARMTETGAPCVYLDARGIPGFAERFPTVTASCLAAGIDPARQPIPVVPGAHYSCGGVRTDVSGRTAMSGLFAAGEVARTGMHGANRLASNSLLEGLVVGGRAGAAAAEHAAAAGVVTAEPPEPAVRPALPRQALQEAMSRHAAVVRDESGLAELAGELDAAEPRKLNTRNDFEDAALTCVAAVVVAAARERTESRGCHHRSDYPETDPAQAVSVPRTLEGALVTEVACC</sequence>
<comment type="cofactor">
    <cofactor evidence="1 13">
        <name>FAD</name>
        <dbReference type="ChEBI" id="CHEBI:57692"/>
    </cofactor>
</comment>
<dbReference type="NCBIfam" id="NF005867">
    <property type="entry name" value="PRK07804.1"/>
    <property type="match status" value="1"/>
</dbReference>
<proteinExistence type="inferred from homology"/>
<keyword evidence="17" id="KW-1185">Reference proteome</keyword>